<evidence type="ECO:0000313" key="3">
    <source>
        <dbReference type="Proteomes" id="UP001642501"/>
    </source>
</evidence>
<protein>
    <recommendedName>
        <fullName evidence="4">Ca2+-modulated nonselective cation channel polycystin</fullName>
    </recommendedName>
</protein>
<proteinExistence type="predicted"/>
<feature type="region of interest" description="Disordered" evidence="1">
    <location>
        <begin position="185"/>
        <end position="289"/>
    </location>
</feature>
<evidence type="ECO:0008006" key="4">
    <source>
        <dbReference type="Google" id="ProtNLM"/>
    </source>
</evidence>
<evidence type="ECO:0000256" key="1">
    <source>
        <dbReference type="SAM" id="MobiDB-lite"/>
    </source>
</evidence>
<sequence length="556" mass="57113">MALMGTQGEAQTPGTSSATAANRDFLTDANRPTRRRPFATWVKKLTHFKGSTLGADRPLKAAQKAAQKKCASKKNNPYPLSGRIDFVNDPDRFANDKNDGSYRQNSRSHSLDDALRTHSHTSSQSSFASHSARTASSTSIRHSRRSSLIESASDDEQVPTTAGALSFAPTVSTDQGIPRSALALSHGAASSITGTSRTINGTGSRRGGDSTFSSPAPSERSLTTTLTTIHSLAPGGSGGGGGGAAHNNGALHGGEAANGTASEAGQMFSAFHPGHHNGHHTHHYNASQQSNGTQTIQFYQPFPSTPASAIPPHLTPFSNTVGPGHPATYATATANNLLTDNASILTLASSSKRRRRRSFDTDASVRALAPSSLFGGSRESLPLSVLSANNEGPSSFPLMQSNSASNNNSAAYASSGVALHPTTSRMSVASASLSSSVTMAAGTTATSAATERASIYARQSLIGGGLAGDAASIRSGRSGRSGLLGHGRSESTTGSIGGGLMSPLASLLASQREIEAEEASRDPTGSAASNKKDATGDVDIGEASEKPLSEKVLEES</sequence>
<feature type="compositionally biased region" description="Low complexity" evidence="1">
    <location>
        <begin position="245"/>
        <end position="259"/>
    </location>
</feature>
<feature type="region of interest" description="Disordered" evidence="1">
    <location>
        <begin position="1"/>
        <end position="37"/>
    </location>
</feature>
<feature type="compositionally biased region" description="Polar residues" evidence="1">
    <location>
        <begin position="192"/>
        <end position="203"/>
    </location>
</feature>
<name>A0ABP0DPF8_9PEZI</name>
<feature type="compositionally biased region" description="Low complexity" evidence="1">
    <location>
        <begin position="222"/>
        <end position="234"/>
    </location>
</feature>
<organism evidence="2 3">
    <name type="scientific">Sporothrix epigloea</name>
    <dbReference type="NCBI Taxonomy" id="1892477"/>
    <lineage>
        <taxon>Eukaryota</taxon>
        <taxon>Fungi</taxon>
        <taxon>Dikarya</taxon>
        <taxon>Ascomycota</taxon>
        <taxon>Pezizomycotina</taxon>
        <taxon>Sordariomycetes</taxon>
        <taxon>Sordariomycetidae</taxon>
        <taxon>Ophiostomatales</taxon>
        <taxon>Ophiostomataceae</taxon>
        <taxon>Sporothrix</taxon>
    </lineage>
</organism>
<feature type="compositionally biased region" description="Basic and acidic residues" evidence="1">
    <location>
        <begin position="543"/>
        <end position="556"/>
    </location>
</feature>
<accession>A0ABP0DPF8</accession>
<feature type="compositionally biased region" description="Gly residues" evidence="1">
    <location>
        <begin position="235"/>
        <end position="244"/>
    </location>
</feature>
<feature type="region of interest" description="Disordered" evidence="1">
    <location>
        <begin position="64"/>
        <end position="160"/>
    </location>
</feature>
<keyword evidence="3" id="KW-1185">Reference proteome</keyword>
<feature type="compositionally biased region" description="Basic residues" evidence="1">
    <location>
        <begin position="273"/>
        <end position="283"/>
    </location>
</feature>
<gene>
    <name evidence="2" type="ORF">SEPCBS57363_003211</name>
</gene>
<reference evidence="2 3" key="1">
    <citation type="submission" date="2024-01" db="EMBL/GenBank/DDBJ databases">
        <authorList>
            <person name="Allen C."/>
            <person name="Tagirdzhanova G."/>
        </authorList>
    </citation>
    <scope>NUCLEOTIDE SEQUENCE [LARGE SCALE GENOMIC DNA]</scope>
    <source>
        <strain evidence="2 3">CBS 573.63</strain>
    </source>
</reference>
<comment type="caution">
    <text evidence="2">The sequence shown here is derived from an EMBL/GenBank/DDBJ whole genome shotgun (WGS) entry which is preliminary data.</text>
</comment>
<feature type="region of interest" description="Disordered" evidence="1">
    <location>
        <begin position="479"/>
        <end position="556"/>
    </location>
</feature>
<dbReference type="Proteomes" id="UP001642501">
    <property type="component" value="Unassembled WGS sequence"/>
</dbReference>
<feature type="compositionally biased region" description="Basic and acidic residues" evidence="1">
    <location>
        <begin position="89"/>
        <end position="100"/>
    </location>
</feature>
<dbReference type="EMBL" id="CAWUOM010000049">
    <property type="protein sequence ID" value="CAK7268666.1"/>
    <property type="molecule type" value="Genomic_DNA"/>
</dbReference>
<feature type="compositionally biased region" description="Low complexity" evidence="1">
    <location>
        <begin position="120"/>
        <end position="140"/>
    </location>
</feature>
<evidence type="ECO:0000313" key="2">
    <source>
        <dbReference type="EMBL" id="CAK7268666.1"/>
    </source>
</evidence>
<feature type="compositionally biased region" description="Polar residues" evidence="1">
    <location>
        <begin position="8"/>
        <end position="20"/>
    </location>
</feature>
<feature type="compositionally biased region" description="Basic and acidic residues" evidence="1">
    <location>
        <begin position="512"/>
        <end position="521"/>
    </location>
</feature>